<organism evidence="7 8">
    <name type="scientific">Verticillium longisporum</name>
    <name type="common">Verticillium dahliae var. longisporum</name>
    <dbReference type="NCBI Taxonomy" id="100787"/>
    <lineage>
        <taxon>Eukaryota</taxon>
        <taxon>Fungi</taxon>
        <taxon>Dikarya</taxon>
        <taxon>Ascomycota</taxon>
        <taxon>Pezizomycotina</taxon>
        <taxon>Sordariomycetes</taxon>
        <taxon>Hypocreomycetidae</taxon>
        <taxon>Glomerellales</taxon>
        <taxon>Plectosphaerellaceae</taxon>
        <taxon>Verticillium</taxon>
    </lineage>
</organism>
<dbReference type="Pfam" id="PF01679">
    <property type="entry name" value="Pmp3"/>
    <property type="match status" value="1"/>
</dbReference>
<evidence type="ECO:0000256" key="4">
    <source>
        <dbReference type="ARBA" id="ARBA00022989"/>
    </source>
</evidence>
<dbReference type="Proteomes" id="UP000045706">
    <property type="component" value="Unassembled WGS sequence"/>
</dbReference>
<sequence length="127" mass="13242">MPLVDPVTMASTPTKPTTATAAAAAAALQPVPIQQTPAGQAGRYVHPVVLLALFGSQFNALVTDPVRVLVTTLPIVAAVQILLAIILPPVGVFLERGCGADLLINILLTILGYIPGIIHALYIILKY</sequence>
<evidence type="ECO:0000313" key="7">
    <source>
        <dbReference type="EMBL" id="CRK34343.1"/>
    </source>
</evidence>
<dbReference type="GO" id="GO:0006506">
    <property type="term" value="P:GPI anchor biosynthetic process"/>
    <property type="evidence" value="ECO:0007669"/>
    <property type="project" value="UniProtKB-UniPathway"/>
</dbReference>
<evidence type="ECO:0000256" key="1">
    <source>
        <dbReference type="ARBA" id="ARBA00004370"/>
    </source>
</evidence>
<reference evidence="8" key="1">
    <citation type="submission" date="2015-05" db="EMBL/GenBank/DDBJ databases">
        <authorList>
            <person name="Fogelqvist Johan"/>
        </authorList>
    </citation>
    <scope>NUCLEOTIDE SEQUENCE [LARGE SCALE GENOMIC DNA]</scope>
</reference>
<protein>
    <recommendedName>
        <fullName evidence="9">Plasma membrane proteolipid 3</fullName>
    </recommendedName>
</protein>
<evidence type="ECO:0000256" key="3">
    <source>
        <dbReference type="ARBA" id="ARBA00022692"/>
    </source>
</evidence>
<dbReference type="EMBL" id="CVQI01026668">
    <property type="protein sequence ID" value="CRK34343.1"/>
    <property type="molecule type" value="Genomic_DNA"/>
</dbReference>
<evidence type="ECO:0000313" key="8">
    <source>
        <dbReference type="Proteomes" id="UP000045706"/>
    </source>
</evidence>
<dbReference type="AlphaFoldDB" id="A0A0G4MJ73"/>
<keyword evidence="5 6" id="KW-0472">Membrane</keyword>
<comment type="subcellular location">
    <subcellularLocation>
        <location evidence="1">Membrane</location>
    </subcellularLocation>
</comment>
<dbReference type="UniPathway" id="UPA00196"/>
<evidence type="ECO:0000256" key="6">
    <source>
        <dbReference type="SAM" id="Phobius"/>
    </source>
</evidence>
<dbReference type="GO" id="GO:0005789">
    <property type="term" value="C:endoplasmic reticulum membrane"/>
    <property type="evidence" value="ECO:0007669"/>
    <property type="project" value="UniProtKB-SubCell"/>
</dbReference>
<keyword evidence="3 6" id="KW-0812">Transmembrane</keyword>
<gene>
    <name evidence="7" type="ORF">BN1723_004021</name>
</gene>
<dbReference type="PROSITE" id="PS01309">
    <property type="entry name" value="UPF0057"/>
    <property type="match status" value="1"/>
</dbReference>
<name>A0A0G4MJ73_VERLO</name>
<comment type="similarity">
    <text evidence="2">Belongs to the UPF0057 (PMP3) family.</text>
</comment>
<feature type="transmembrane region" description="Helical" evidence="6">
    <location>
        <begin position="69"/>
        <end position="90"/>
    </location>
</feature>
<keyword evidence="4 6" id="KW-1133">Transmembrane helix</keyword>
<evidence type="ECO:0000256" key="5">
    <source>
        <dbReference type="ARBA" id="ARBA00023136"/>
    </source>
</evidence>
<dbReference type="InterPro" id="IPR000612">
    <property type="entry name" value="PMP3"/>
</dbReference>
<dbReference type="PANTHER" id="PTHR21659">
    <property type="entry name" value="HYDROPHOBIC PROTEIN RCI2 LOW TEMPERATURE AND SALT RESPONSIVE PROTEIN LTI6 -RELATED"/>
    <property type="match status" value="1"/>
</dbReference>
<feature type="transmembrane region" description="Helical" evidence="6">
    <location>
        <begin position="102"/>
        <end position="125"/>
    </location>
</feature>
<proteinExistence type="inferred from homology"/>
<evidence type="ECO:0008006" key="9">
    <source>
        <dbReference type="Google" id="ProtNLM"/>
    </source>
</evidence>
<dbReference type="PANTHER" id="PTHR21659:SF42">
    <property type="entry name" value="UPF0057 MEMBRANE PROTEIN ZK632.10-RELATED"/>
    <property type="match status" value="1"/>
</dbReference>
<accession>A0A0G4MJ73</accession>
<evidence type="ECO:0000256" key="2">
    <source>
        <dbReference type="ARBA" id="ARBA00009530"/>
    </source>
</evidence>